<sequence>MPLGGGFLQQEDSIETITGNGGLDRLGATVFSTKRCDAVVTLRKLRAPFQAHDRSHLGIAHLSAATPSKPLDGSLLDRGHDRFPPRSSLSEPMDYFVTAGCRQDIRYNGNTARFARRSDKALGARVSVARIAPSLLDRGRESSHGGIVAVHVEEKVFDEYYNGCCNGTFWPLFHSMPDRAVFKSETWKPRRVKRVGYGAMAECKDRGNGRSPKKPADQWHRQARVPHAEVRGSDPSGIELVLPRREVSSLTTTPPQPPFVMSICNSRPSSALSCGTGKVRVTLSSVGEEPVNEGKAGASMPHRCRRAPACE</sequence>
<feature type="region of interest" description="Disordered" evidence="1">
    <location>
        <begin position="204"/>
        <end position="224"/>
    </location>
</feature>
<organism evidence="2 3">
    <name type="scientific">Dryococelus australis</name>
    <dbReference type="NCBI Taxonomy" id="614101"/>
    <lineage>
        <taxon>Eukaryota</taxon>
        <taxon>Metazoa</taxon>
        <taxon>Ecdysozoa</taxon>
        <taxon>Arthropoda</taxon>
        <taxon>Hexapoda</taxon>
        <taxon>Insecta</taxon>
        <taxon>Pterygota</taxon>
        <taxon>Neoptera</taxon>
        <taxon>Polyneoptera</taxon>
        <taxon>Phasmatodea</taxon>
        <taxon>Verophasmatodea</taxon>
        <taxon>Anareolatae</taxon>
        <taxon>Phasmatidae</taxon>
        <taxon>Eurycanthinae</taxon>
        <taxon>Dryococelus</taxon>
    </lineage>
</organism>
<protein>
    <submittedName>
        <fullName evidence="2">Uncharacterized protein</fullName>
    </submittedName>
</protein>
<dbReference type="Proteomes" id="UP001159363">
    <property type="component" value="Chromosome 2"/>
</dbReference>
<evidence type="ECO:0000256" key="1">
    <source>
        <dbReference type="SAM" id="MobiDB-lite"/>
    </source>
</evidence>
<dbReference type="SUPFAM" id="SSF53756">
    <property type="entry name" value="UDP-Glycosyltransferase/glycogen phosphorylase"/>
    <property type="match status" value="1"/>
</dbReference>
<keyword evidence="3" id="KW-1185">Reference proteome</keyword>
<comment type="caution">
    <text evidence="2">The sequence shown here is derived from an EMBL/GenBank/DDBJ whole genome shotgun (WGS) entry which is preliminary data.</text>
</comment>
<accession>A0ABQ9IE06</accession>
<reference evidence="2 3" key="1">
    <citation type="submission" date="2023-02" db="EMBL/GenBank/DDBJ databases">
        <title>LHISI_Scaffold_Assembly.</title>
        <authorList>
            <person name="Stuart O.P."/>
            <person name="Cleave R."/>
            <person name="Magrath M.J.L."/>
            <person name="Mikheyev A.S."/>
        </authorList>
    </citation>
    <scope>NUCLEOTIDE SEQUENCE [LARGE SCALE GENOMIC DNA]</scope>
    <source>
        <strain evidence="2">Daus_M_001</strain>
        <tissue evidence="2">Leg muscle</tissue>
    </source>
</reference>
<gene>
    <name evidence="2" type="ORF">PR048_007128</name>
</gene>
<proteinExistence type="predicted"/>
<evidence type="ECO:0000313" key="2">
    <source>
        <dbReference type="EMBL" id="KAJ8894474.1"/>
    </source>
</evidence>
<dbReference type="Gene3D" id="3.40.50.2000">
    <property type="entry name" value="Glycogen Phosphorylase B"/>
    <property type="match status" value="1"/>
</dbReference>
<name>A0ABQ9IE06_9NEOP</name>
<evidence type="ECO:0000313" key="3">
    <source>
        <dbReference type="Proteomes" id="UP001159363"/>
    </source>
</evidence>
<dbReference type="EMBL" id="JARBHB010000002">
    <property type="protein sequence ID" value="KAJ8894474.1"/>
    <property type="molecule type" value="Genomic_DNA"/>
</dbReference>